<name>A0A9W4I9M0_9EURO</name>
<evidence type="ECO:0000256" key="5">
    <source>
        <dbReference type="ARBA" id="ARBA00023242"/>
    </source>
</evidence>
<evidence type="ECO:0000256" key="4">
    <source>
        <dbReference type="ARBA" id="ARBA00023163"/>
    </source>
</evidence>
<dbReference type="GO" id="GO:0005634">
    <property type="term" value="C:nucleus"/>
    <property type="evidence" value="ECO:0007669"/>
    <property type="project" value="UniProtKB-SubCell"/>
</dbReference>
<gene>
    <name evidence="8" type="ORF">PSALAMII_LOCUS606</name>
</gene>
<keyword evidence="3" id="KW-0238">DNA-binding</keyword>
<dbReference type="PROSITE" id="PS50048">
    <property type="entry name" value="ZN2_CY6_FUNGAL_2"/>
    <property type="match status" value="1"/>
</dbReference>
<dbReference type="Gene3D" id="4.10.240.10">
    <property type="entry name" value="Zn(2)-C6 fungal-type DNA-binding domain"/>
    <property type="match status" value="1"/>
</dbReference>
<dbReference type="CDD" id="cd12148">
    <property type="entry name" value="fungal_TF_MHR"/>
    <property type="match status" value="1"/>
</dbReference>
<dbReference type="InterPro" id="IPR001138">
    <property type="entry name" value="Zn2Cys6_DnaBD"/>
</dbReference>
<keyword evidence="5" id="KW-0539">Nucleus</keyword>
<keyword evidence="2" id="KW-0805">Transcription regulation</keyword>
<dbReference type="PANTHER" id="PTHR31001">
    <property type="entry name" value="UNCHARACTERIZED TRANSCRIPTIONAL REGULATORY PROTEIN"/>
    <property type="match status" value="1"/>
</dbReference>
<dbReference type="CDD" id="cd00067">
    <property type="entry name" value="GAL4"/>
    <property type="match status" value="1"/>
</dbReference>
<evidence type="ECO:0000313" key="9">
    <source>
        <dbReference type="Proteomes" id="UP001152649"/>
    </source>
</evidence>
<dbReference type="GO" id="GO:0008270">
    <property type="term" value="F:zinc ion binding"/>
    <property type="evidence" value="ECO:0007669"/>
    <property type="project" value="InterPro"/>
</dbReference>
<dbReference type="EMBL" id="CAJVPG010000022">
    <property type="protein sequence ID" value="CAG8246121.1"/>
    <property type="molecule type" value="Genomic_DNA"/>
</dbReference>
<dbReference type="AlphaFoldDB" id="A0A9W4I9M0"/>
<evidence type="ECO:0000256" key="6">
    <source>
        <dbReference type="SAM" id="MobiDB-lite"/>
    </source>
</evidence>
<dbReference type="Proteomes" id="UP001152649">
    <property type="component" value="Unassembled WGS sequence"/>
</dbReference>
<reference evidence="8" key="1">
    <citation type="submission" date="2021-07" db="EMBL/GenBank/DDBJ databases">
        <authorList>
            <person name="Branca A.L. A."/>
        </authorList>
    </citation>
    <scope>NUCLEOTIDE SEQUENCE</scope>
</reference>
<evidence type="ECO:0000256" key="1">
    <source>
        <dbReference type="ARBA" id="ARBA00004123"/>
    </source>
</evidence>
<keyword evidence="9" id="KW-1185">Reference proteome</keyword>
<dbReference type="PROSITE" id="PS00463">
    <property type="entry name" value="ZN2_CY6_FUNGAL_1"/>
    <property type="match status" value="1"/>
</dbReference>
<evidence type="ECO:0000313" key="8">
    <source>
        <dbReference type="EMBL" id="CAG8246121.1"/>
    </source>
</evidence>
<feature type="domain" description="Zn(2)-C6 fungal-type" evidence="7">
    <location>
        <begin position="20"/>
        <end position="52"/>
    </location>
</feature>
<feature type="region of interest" description="Disordered" evidence="6">
    <location>
        <begin position="1"/>
        <end position="25"/>
    </location>
</feature>
<evidence type="ECO:0000259" key="7">
    <source>
        <dbReference type="PROSITE" id="PS50048"/>
    </source>
</evidence>
<sequence length="369" mass="41906">MRRNDRSRSPATRRNGTLQSCEPCRRSKQRCDHDRPICRRCAAKRISDKCFYHPSPMTRRRPSDSTNTEVISNPLVSQPTSNTSSPGSLGNGRLFVPLEPPSALPGYLGPISYSAVLAEHRNEIPPEPEETDSAAGLVVDPDRLQSGVDVLKFLYHLTMRQTLIEKFYHKTWNAIVPKIVMDKIMRSVHTIFSSLPDDPTAQLQELSNQVFQNTARPMQTHKTMTIDEYCGSFTGRNLRWEAIGSIFSLCGMQLMVTLDNDPDIIQTSDEPKLKDRLLHQITVVSTICLGFCDQASSANELLAMLQFNDTMLRTQQYGDQSYQAWRRLSELVATIYAAGLHLENDGVENLPFFLRQWRRRCFVAAYSMD</sequence>
<organism evidence="8 9">
    <name type="scientific">Penicillium salamii</name>
    <dbReference type="NCBI Taxonomy" id="1612424"/>
    <lineage>
        <taxon>Eukaryota</taxon>
        <taxon>Fungi</taxon>
        <taxon>Dikarya</taxon>
        <taxon>Ascomycota</taxon>
        <taxon>Pezizomycotina</taxon>
        <taxon>Eurotiomycetes</taxon>
        <taxon>Eurotiomycetidae</taxon>
        <taxon>Eurotiales</taxon>
        <taxon>Aspergillaceae</taxon>
        <taxon>Penicillium</taxon>
    </lineage>
</organism>
<keyword evidence="4" id="KW-0804">Transcription</keyword>
<dbReference type="SMART" id="SM00066">
    <property type="entry name" value="GAL4"/>
    <property type="match status" value="1"/>
</dbReference>
<comment type="subcellular location">
    <subcellularLocation>
        <location evidence="1">Nucleus</location>
    </subcellularLocation>
</comment>
<evidence type="ECO:0000256" key="3">
    <source>
        <dbReference type="ARBA" id="ARBA00023125"/>
    </source>
</evidence>
<feature type="compositionally biased region" description="Polar residues" evidence="6">
    <location>
        <begin position="64"/>
        <end position="88"/>
    </location>
</feature>
<dbReference type="GO" id="GO:0000981">
    <property type="term" value="F:DNA-binding transcription factor activity, RNA polymerase II-specific"/>
    <property type="evidence" value="ECO:0007669"/>
    <property type="project" value="InterPro"/>
</dbReference>
<dbReference type="InterPro" id="IPR036864">
    <property type="entry name" value="Zn2-C6_fun-type_DNA-bd_sf"/>
</dbReference>
<dbReference type="PANTHER" id="PTHR31001:SF61">
    <property type="entry name" value="ZN(II)2CYS6 TRANSCRIPTION FACTOR (EUROFUNG)"/>
    <property type="match status" value="1"/>
</dbReference>
<dbReference type="GO" id="GO:0003677">
    <property type="term" value="F:DNA binding"/>
    <property type="evidence" value="ECO:0007669"/>
    <property type="project" value="UniProtKB-KW"/>
</dbReference>
<dbReference type="InterPro" id="IPR050613">
    <property type="entry name" value="Sec_Metabolite_Reg"/>
</dbReference>
<proteinExistence type="predicted"/>
<dbReference type="Pfam" id="PF00172">
    <property type="entry name" value="Zn_clus"/>
    <property type="match status" value="1"/>
</dbReference>
<protein>
    <recommendedName>
        <fullName evidence="7">Zn(2)-C6 fungal-type domain-containing protein</fullName>
    </recommendedName>
</protein>
<comment type="caution">
    <text evidence="8">The sequence shown here is derived from an EMBL/GenBank/DDBJ whole genome shotgun (WGS) entry which is preliminary data.</text>
</comment>
<feature type="region of interest" description="Disordered" evidence="6">
    <location>
        <begin position="52"/>
        <end position="88"/>
    </location>
</feature>
<dbReference type="OrthoDB" id="3141857at2759"/>
<accession>A0A9W4I9M0</accession>
<evidence type="ECO:0000256" key="2">
    <source>
        <dbReference type="ARBA" id="ARBA00023015"/>
    </source>
</evidence>
<feature type="compositionally biased region" description="Polar residues" evidence="6">
    <location>
        <begin position="9"/>
        <end position="20"/>
    </location>
</feature>
<dbReference type="SUPFAM" id="SSF57701">
    <property type="entry name" value="Zn2/Cys6 DNA-binding domain"/>
    <property type="match status" value="1"/>
</dbReference>